<dbReference type="GO" id="GO:0000976">
    <property type="term" value="F:transcription cis-regulatory region binding"/>
    <property type="evidence" value="ECO:0007669"/>
    <property type="project" value="TreeGrafter"/>
</dbReference>
<dbReference type="Proteomes" id="UP000026249">
    <property type="component" value="Unassembled WGS sequence"/>
</dbReference>
<name>A0A037ZDQ5_9RHOB</name>
<dbReference type="CDD" id="cd01392">
    <property type="entry name" value="HTH_LacI"/>
    <property type="match status" value="1"/>
</dbReference>
<keyword evidence="6" id="KW-1185">Reference proteome</keyword>
<dbReference type="AlphaFoldDB" id="A0A037ZDQ5"/>
<dbReference type="STRING" id="1454373.ACMU_15995"/>
<keyword evidence="1" id="KW-0805">Transcription regulation</keyword>
<dbReference type="Gene3D" id="3.40.50.2300">
    <property type="match status" value="2"/>
</dbReference>
<accession>A0A037ZDQ5</accession>
<dbReference type="OrthoDB" id="234496at2"/>
<evidence type="ECO:0000313" key="5">
    <source>
        <dbReference type="EMBL" id="KAJ54619.1"/>
    </source>
</evidence>
<evidence type="ECO:0000256" key="1">
    <source>
        <dbReference type="ARBA" id="ARBA00023015"/>
    </source>
</evidence>
<protein>
    <submittedName>
        <fullName evidence="5">LacI family transcriptional regulator</fullName>
    </submittedName>
</protein>
<evidence type="ECO:0000256" key="3">
    <source>
        <dbReference type="ARBA" id="ARBA00023163"/>
    </source>
</evidence>
<evidence type="ECO:0000259" key="4">
    <source>
        <dbReference type="PROSITE" id="PS50932"/>
    </source>
</evidence>
<dbReference type="Pfam" id="PF00356">
    <property type="entry name" value="LacI"/>
    <property type="match status" value="1"/>
</dbReference>
<comment type="caution">
    <text evidence="5">The sequence shown here is derived from an EMBL/GenBank/DDBJ whole genome shotgun (WGS) entry which is preliminary data.</text>
</comment>
<feature type="domain" description="HTH lacI-type" evidence="4">
    <location>
        <begin position="1"/>
        <end position="53"/>
    </location>
</feature>
<proteinExistence type="predicted"/>
<dbReference type="CDD" id="cd01575">
    <property type="entry name" value="PBP1_GntR"/>
    <property type="match status" value="1"/>
</dbReference>
<evidence type="ECO:0000256" key="2">
    <source>
        <dbReference type="ARBA" id="ARBA00023125"/>
    </source>
</evidence>
<gene>
    <name evidence="5" type="ORF">ACMU_15995</name>
</gene>
<dbReference type="GO" id="GO:0003700">
    <property type="term" value="F:DNA-binding transcription factor activity"/>
    <property type="evidence" value="ECO:0007669"/>
    <property type="project" value="TreeGrafter"/>
</dbReference>
<organism evidence="5 6">
    <name type="scientific">Actibacterium mucosum KCTC 23349</name>
    <dbReference type="NCBI Taxonomy" id="1454373"/>
    <lineage>
        <taxon>Bacteria</taxon>
        <taxon>Pseudomonadati</taxon>
        <taxon>Pseudomonadota</taxon>
        <taxon>Alphaproteobacteria</taxon>
        <taxon>Rhodobacterales</taxon>
        <taxon>Roseobacteraceae</taxon>
        <taxon>Actibacterium</taxon>
    </lineage>
</organism>
<dbReference type="InterPro" id="IPR046335">
    <property type="entry name" value="LacI/GalR-like_sensor"/>
</dbReference>
<evidence type="ECO:0000313" key="6">
    <source>
        <dbReference type="Proteomes" id="UP000026249"/>
    </source>
</evidence>
<dbReference type="PANTHER" id="PTHR30146:SF33">
    <property type="entry name" value="TRANSCRIPTIONAL REGULATOR"/>
    <property type="match status" value="1"/>
</dbReference>
<dbReference type="InterPro" id="IPR028082">
    <property type="entry name" value="Peripla_BP_I"/>
</dbReference>
<keyword evidence="2" id="KW-0238">DNA-binding</keyword>
<keyword evidence="3" id="KW-0804">Transcription</keyword>
<dbReference type="Gene3D" id="1.10.260.40">
    <property type="entry name" value="lambda repressor-like DNA-binding domains"/>
    <property type="match status" value="1"/>
</dbReference>
<reference evidence="5 6" key="1">
    <citation type="submission" date="2014-03" db="EMBL/GenBank/DDBJ databases">
        <title>Draft Genome Sequence of Actibacterium mucosum KCTC 23349, a Marine Alphaproteobacterium with Complex Ionic Requirements Isolated from Mediterranean Seawater at Malvarrosa Beach, Valencia, Spain.</title>
        <authorList>
            <person name="Arahal D.R."/>
            <person name="Shao Z."/>
            <person name="Lai Q."/>
            <person name="Pujalte M.J."/>
        </authorList>
    </citation>
    <scope>NUCLEOTIDE SEQUENCE [LARGE SCALE GENOMIC DNA]</scope>
    <source>
        <strain evidence="5 6">KCTC 23349</strain>
    </source>
</reference>
<dbReference type="PROSITE" id="PS50932">
    <property type="entry name" value="HTH_LACI_2"/>
    <property type="match status" value="1"/>
</dbReference>
<dbReference type="Pfam" id="PF13377">
    <property type="entry name" value="Peripla_BP_3"/>
    <property type="match status" value="1"/>
</dbReference>
<dbReference type="SMART" id="SM00354">
    <property type="entry name" value="HTH_LACI"/>
    <property type="match status" value="1"/>
</dbReference>
<dbReference type="SUPFAM" id="SSF53822">
    <property type="entry name" value="Periplasmic binding protein-like I"/>
    <property type="match status" value="1"/>
</dbReference>
<dbReference type="InterPro" id="IPR000843">
    <property type="entry name" value="HTH_LacI"/>
</dbReference>
<sequence length="333" mass="35737">MSDIAKAAGVSPMTVSRAFKADASVGKKTREKILKIAEEMGYVFDSTASNLRSQKSGFVAATIPSLNNANFADTVRGLNEAMRDKGLQLLLGYTDYNVENEERLIEQLLRRRPEAMVVTGGRHTDRARRLLLNASIPVVETWDLPEDPVGHTVGFSNADAMAQLVEHLHASGARRLAFIGGDDNGDTRGADRRKGFVSKARALGLEYRLVSLGAPPVSMREGARAMAELLDGDTQPDAVLCVSDLAAFGVLTECQRRGIDVPGEMMIAGFGAFDLAEISVPTLTTIDAHAYDIGARTGALLAEILRGDSPQDGAPSIMRIRPTLKVSRSTAAK</sequence>
<dbReference type="SUPFAM" id="SSF47413">
    <property type="entry name" value="lambda repressor-like DNA-binding domains"/>
    <property type="match status" value="1"/>
</dbReference>
<dbReference type="EMBL" id="JFKE01000006">
    <property type="protein sequence ID" value="KAJ54619.1"/>
    <property type="molecule type" value="Genomic_DNA"/>
</dbReference>
<dbReference type="InterPro" id="IPR010982">
    <property type="entry name" value="Lambda_DNA-bd_dom_sf"/>
</dbReference>
<dbReference type="PANTHER" id="PTHR30146">
    <property type="entry name" value="LACI-RELATED TRANSCRIPTIONAL REPRESSOR"/>
    <property type="match status" value="1"/>
</dbReference>